<dbReference type="CDD" id="cd01945">
    <property type="entry name" value="ribokinase_group_B"/>
    <property type="match status" value="1"/>
</dbReference>
<name>A0AAW1LL94_SAPOF</name>
<protein>
    <recommendedName>
        <fullName evidence="4">Carbohydrate kinase PfkB domain-containing protein</fullName>
    </recommendedName>
</protein>
<evidence type="ECO:0000256" key="1">
    <source>
        <dbReference type="ARBA" id="ARBA00022679"/>
    </source>
</evidence>
<dbReference type="GO" id="GO:0016301">
    <property type="term" value="F:kinase activity"/>
    <property type="evidence" value="ECO:0007669"/>
    <property type="project" value="UniProtKB-KW"/>
</dbReference>
<reference evidence="5" key="1">
    <citation type="submission" date="2024-03" db="EMBL/GenBank/DDBJ databases">
        <title>WGS assembly of Saponaria officinalis var. Norfolk2.</title>
        <authorList>
            <person name="Jenkins J."/>
            <person name="Shu S."/>
            <person name="Grimwood J."/>
            <person name="Barry K."/>
            <person name="Goodstein D."/>
            <person name="Schmutz J."/>
            <person name="Leebens-Mack J."/>
            <person name="Osbourn A."/>
        </authorList>
    </citation>
    <scope>NUCLEOTIDE SEQUENCE [LARGE SCALE GENOMIC DNA]</scope>
    <source>
        <strain evidence="5">JIC</strain>
    </source>
</reference>
<evidence type="ECO:0000313" key="5">
    <source>
        <dbReference type="EMBL" id="KAK9733823.1"/>
    </source>
</evidence>
<dbReference type="Proteomes" id="UP001443914">
    <property type="component" value="Unassembled WGS sequence"/>
</dbReference>
<dbReference type="PANTHER" id="PTHR42774">
    <property type="entry name" value="PHOSPHOTRANSFERASE SYSTEM TRANSPORT PROTEIN"/>
    <property type="match status" value="1"/>
</dbReference>
<dbReference type="InterPro" id="IPR029056">
    <property type="entry name" value="Ribokinase-like"/>
</dbReference>
<comment type="caution">
    <text evidence="5">The sequence shown here is derived from an EMBL/GenBank/DDBJ whole genome shotgun (WGS) entry which is preliminary data.</text>
</comment>
<gene>
    <name evidence="5" type="ORF">RND81_04G095100</name>
</gene>
<dbReference type="InterPro" id="IPR002139">
    <property type="entry name" value="Ribo/fructo_kinase"/>
</dbReference>
<keyword evidence="2" id="KW-0418">Kinase</keyword>
<sequence length="384" mass="41213">MVSSHQPVPPLLGHPTVVGCGGASMDYLVMVDDFPKPDEKIRSTSYKVQGGGNVGNALTCAARLGLRSRIIAKVAEDSEGRAMLEELEADGVDTSFTVVSKEGRSMFSYVIVDSKMKTRTAIYQPGCPPMTPDDFTVEKLSSALDGARLVYFDGLSLKTALVVAGEACLRNIPILVDAEMGEEGFDNLLNMADYAICSAKYPQAWTMAPSMPSALVSMLMRLPKLKFVVVTLGEEGCIMLQRTHVANDDKLEEIDVDECLASLNQRKDCSVASPTCISSPVLKLKARGIGSLTGRLLVGTAEKIPPSELIDTTGAGDAFVGSVLYALCTDMPTEIMLPFAAQVASSCCRDLGARMGLPHRTDPRLEPFLGQKGKMGETSYDPRQ</sequence>
<accession>A0AAW1LL94</accession>
<keyword evidence="1" id="KW-0808">Transferase</keyword>
<evidence type="ECO:0000259" key="4">
    <source>
        <dbReference type="Pfam" id="PF00294"/>
    </source>
</evidence>
<dbReference type="Gene3D" id="3.40.1190.20">
    <property type="match status" value="1"/>
</dbReference>
<organism evidence="5 6">
    <name type="scientific">Saponaria officinalis</name>
    <name type="common">Common soapwort</name>
    <name type="synonym">Lychnis saponaria</name>
    <dbReference type="NCBI Taxonomy" id="3572"/>
    <lineage>
        <taxon>Eukaryota</taxon>
        <taxon>Viridiplantae</taxon>
        <taxon>Streptophyta</taxon>
        <taxon>Embryophyta</taxon>
        <taxon>Tracheophyta</taxon>
        <taxon>Spermatophyta</taxon>
        <taxon>Magnoliopsida</taxon>
        <taxon>eudicotyledons</taxon>
        <taxon>Gunneridae</taxon>
        <taxon>Pentapetalae</taxon>
        <taxon>Caryophyllales</taxon>
        <taxon>Caryophyllaceae</taxon>
        <taxon>Caryophylleae</taxon>
        <taxon>Saponaria</taxon>
    </lineage>
</organism>
<dbReference type="InterPro" id="IPR052562">
    <property type="entry name" value="Ketohexokinase-related"/>
</dbReference>
<feature type="region of interest" description="Disordered" evidence="3">
    <location>
        <begin position="359"/>
        <end position="384"/>
    </location>
</feature>
<evidence type="ECO:0000256" key="2">
    <source>
        <dbReference type="ARBA" id="ARBA00022777"/>
    </source>
</evidence>
<dbReference type="EMBL" id="JBDFQZ010000004">
    <property type="protein sequence ID" value="KAK9733823.1"/>
    <property type="molecule type" value="Genomic_DNA"/>
</dbReference>
<dbReference type="AlphaFoldDB" id="A0AAW1LL94"/>
<proteinExistence type="predicted"/>
<feature type="domain" description="Carbohydrate kinase PfkB" evidence="4">
    <location>
        <begin position="22"/>
        <end position="241"/>
    </location>
</feature>
<dbReference type="InterPro" id="IPR011611">
    <property type="entry name" value="PfkB_dom"/>
</dbReference>
<dbReference type="PRINTS" id="PR00990">
    <property type="entry name" value="RIBOKINASE"/>
</dbReference>
<dbReference type="Pfam" id="PF00294">
    <property type="entry name" value="PfkB"/>
    <property type="match status" value="2"/>
</dbReference>
<keyword evidence="6" id="KW-1185">Reference proteome</keyword>
<dbReference type="SUPFAM" id="SSF53613">
    <property type="entry name" value="Ribokinase-like"/>
    <property type="match status" value="1"/>
</dbReference>
<feature type="domain" description="Carbohydrate kinase PfkB" evidence="4">
    <location>
        <begin position="302"/>
        <end position="359"/>
    </location>
</feature>
<dbReference type="PANTHER" id="PTHR42774:SF3">
    <property type="entry name" value="KETOHEXOKINASE"/>
    <property type="match status" value="1"/>
</dbReference>
<evidence type="ECO:0000313" key="6">
    <source>
        <dbReference type="Proteomes" id="UP001443914"/>
    </source>
</evidence>
<evidence type="ECO:0000256" key="3">
    <source>
        <dbReference type="SAM" id="MobiDB-lite"/>
    </source>
</evidence>